<dbReference type="Pfam" id="PF01853">
    <property type="entry name" value="MOZ_SAS"/>
    <property type="match status" value="1"/>
</dbReference>
<protein>
    <recommendedName>
        <fullName evidence="2">MYST-type HAT domain-containing protein</fullName>
    </recommendedName>
</protein>
<evidence type="ECO:0000259" key="2">
    <source>
        <dbReference type="PROSITE" id="PS51726"/>
    </source>
</evidence>
<evidence type="ECO:0000313" key="4">
    <source>
        <dbReference type="Proteomes" id="UP000553632"/>
    </source>
</evidence>
<dbReference type="EMBL" id="JABANO010038296">
    <property type="protein sequence ID" value="KAF4698782.1"/>
    <property type="molecule type" value="Genomic_DNA"/>
</dbReference>
<evidence type="ECO:0000256" key="1">
    <source>
        <dbReference type="SAM" id="Phobius"/>
    </source>
</evidence>
<keyword evidence="4" id="KW-1185">Reference proteome</keyword>
<dbReference type="GO" id="GO:0006355">
    <property type="term" value="P:regulation of DNA-templated transcription"/>
    <property type="evidence" value="ECO:0007669"/>
    <property type="project" value="InterPro"/>
</dbReference>
<feature type="transmembrane region" description="Helical" evidence="1">
    <location>
        <begin position="51"/>
        <end position="73"/>
    </location>
</feature>
<dbReference type="InterPro" id="IPR002717">
    <property type="entry name" value="HAT_MYST-type"/>
</dbReference>
<dbReference type="EMBL" id="JABANO010038296">
    <property type="protein sequence ID" value="KAF4698781.1"/>
    <property type="molecule type" value="Genomic_DNA"/>
</dbReference>
<dbReference type="PROSITE" id="PS51726">
    <property type="entry name" value="MYST_HAT"/>
    <property type="match status" value="1"/>
</dbReference>
<keyword evidence="1" id="KW-1133">Transmembrane helix</keyword>
<keyword evidence="1" id="KW-0812">Transmembrane</keyword>
<dbReference type="InterPro" id="IPR016181">
    <property type="entry name" value="Acyl_CoA_acyltransferase"/>
</dbReference>
<gene>
    <name evidence="3" type="ORF">FOZ63_015759</name>
</gene>
<dbReference type="Proteomes" id="UP000553632">
    <property type="component" value="Unassembled WGS sequence"/>
</dbReference>
<dbReference type="GO" id="GO:0004402">
    <property type="term" value="F:histone acetyltransferase activity"/>
    <property type="evidence" value="ECO:0007669"/>
    <property type="project" value="InterPro"/>
</dbReference>
<comment type="caution">
    <text evidence="3">The sequence shown here is derived from an EMBL/GenBank/DDBJ whole genome shotgun (WGS) entry which is preliminary data.</text>
</comment>
<sequence length="81" mass="9139">MFSHMTTCSVANPPGVLIWRKVSGDKVLGVVEVDGQSNEHYCENLVLFTKLFLEVSGAMLESFLFAALVVLFWHEFKFLTL</sequence>
<feature type="domain" description="MYST-type HAT" evidence="2">
    <location>
        <begin position="1"/>
        <end position="81"/>
    </location>
</feature>
<dbReference type="AlphaFoldDB" id="A0A7J6PRZ6"/>
<keyword evidence="1" id="KW-0472">Membrane</keyword>
<evidence type="ECO:0000313" key="3">
    <source>
        <dbReference type="EMBL" id="KAF4698782.1"/>
    </source>
</evidence>
<name>A0A7J6PRZ6_PEROL</name>
<reference evidence="3 4" key="1">
    <citation type="submission" date="2020-04" db="EMBL/GenBank/DDBJ databases">
        <title>Perkinsus olseni comparative genomics.</title>
        <authorList>
            <person name="Bogema D.R."/>
        </authorList>
    </citation>
    <scope>NUCLEOTIDE SEQUENCE [LARGE SCALE GENOMIC DNA]</scope>
    <source>
        <strain evidence="3 4">ATCC PRA-207</strain>
    </source>
</reference>
<accession>A0A7J6PRZ6</accession>
<proteinExistence type="predicted"/>
<dbReference type="Gene3D" id="3.40.630.30">
    <property type="match status" value="1"/>
</dbReference>
<organism evidence="3 4">
    <name type="scientific">Perkinsus olseni</name>
    <name type="common">Perkinsus atlanticus</name>
    <dbReference type="NCBI Taxonomy" id="32597"/>
    <lineage>
        <taxon>Eukaryota</taxon>
        <taxon>Sar</taxon>
        <taxon>Alveolata</taxon>
        <taxon>Perkinsozoa</taxon>
        <taxon>Perkinsea</taxon>
        <taxon>Perkinsida</taxon>
        <taxon>Perkinsidae</taxon>
        <taxon>Perkinsus</taxon>
    </lineage>
</organism>
<dbReference type="SUPFAM" id="SSF55729">
    <property type="entry name" value="Acyl-CoA N-acyltransferases (Nat)"/>
    <property type="match status" value="1"/>
</dbReference>